<name>A0A6A4GZ35_9AGAR</name>
<dbReference type="PANTHER" id="PTHR35043:SF7">
    <property type="entry name" value="TRANSCRIPTION FACTOR DOMAIN-CONTAINING PROTEIN"/>
    <property type="match status" value="1"/>
</dbReference>
<keyword evidence="1" id="KW-0472">Membrane</keyword>
<feature type="transmembrane region" description="Helical" evidence="1">
    <location>
        <begin position="36"/>
        <end position="61"/>
    </location>
</feature>
<evidence type="ECO:0000256" key="1">
    <source>
        <dbReference type="SAM" id="Phobius"/>
    </source>
</evidence>
<feature type="non-terminal residue" evidence="2">
    <location>
        <position position="1"/>
    </location>
</feature>
<proteinExistence type="predicted"/>
<evidence type="ECO:0000313" key="2">
    <source>
        <dbReference type="EMBL" id="KAE9390354.1"/>
    </source>
</evidence>
<dbReference type="OrthoDB" id="9451547at2759"/>
<feature type="transmembrane region" description="Helical" evidence="1">
    <location>
        <begin position="108"/>
        <end position="132"/>
    </location>
</feature>
<dbReference type="EMBL" id="ML769661">
    <property type="protein sequence ID" value="KAE9390354.1"/>
    <property type="molecule type" value="Genomic_DNA"/>
</dbReference>
<dbReference type="AlphaFoldDB" id="A0A6A4GZ35"/>
<keyword evidence="1" id="KW-1133">Transmembrane helix</keyword>
<organism evidence="2 3">
    <name type="scientific">Gymnopus androsaceus JB14</name>
    <dbReference type="NCBI Taxonomy" id="1447944"/>
    <lineage>
        <taxon>Eukaryota</taxon>
        <taxon>Fungi</taxon>
        <taxon>Dikarya</taxon>
        <taxon>Basidiomycota</taxon>
        <taxon>Agaricomycotina</taxon>
        <taxon>Agaricomycetes</taxon>
        <taxon>Agaricomycetidae</taxon>
        <taxon>Agaricales</taxon>
        <taxon>Marasmiineae</taxon>
        <taxon>Omphalotaceae</taxon>
        <taxon>Gymnopus</taxon>
    </lineage>
</organism>
<keyword evidence="1" id="KW-0812">Transmembrane</keyword>
<protein>
    <submittedName>
        <fullName evidence="2">Uncharacterized protein</fullName>
    </submittedName>
</protein>
<sequence>SKRTKNELPELQFRKNVPAFFGGFHKPEENRDSSTLVFLVLSMEMLIGALFGSIHCIAWTFQFPTTVERELWQVISLCMTIAPPIIPLTTLAAVAFPYSNIVNFFMKAFVILVILIYVVARLSMSVLVFVLLRDLPTGVFEDVQWSKYIPHV</sequence>
<reference evidence="2" key="1">
    <citation type="journal article" date="2019" name="Environ. Microbiol.">
        <title>Fungal ecological strategies reflected in gene transcription - a case study of two litter decomposers.</title>
        <authorList>
            <person name="Barbi F."/>
            <person name="Kohler A."/>
            <person name="Barry K."/>
            <person name="Baskaran P."/>
            <person name="Daum C."/>
            <person name="Fauchery L."/>
            <person name="Ihrmark K."/>
            <person name="Kuo A."/>
            <person name="LaButti K."/>
            <person name="Lipzen A."/>
            <person name="Morin E."/>
            <person name="Grigoriev I.V."/>
            <person name="Henrissat B."/>
            <person name="Lindahl B."/>
            <person name="Martin F."/>
        </authorList>
    </citation>
    <scope>NUCLEOTIDE SEQUENCE</scope>
    <source>
        <strain evidence="2">JB14</strain>
    </source>
</reference>
<feature type="transmembrane region" description="Helical" evidence="1">
    <location>
        <begin position="73"/>
        <end position="96"/>
    </location>
</feature>
<accession>A0A6A4GZ35</accession>
<keyword evidence="3" id="KW-1185">Reference proteome</keyword>
<dbReference type="PANTHER" id="PTHR35043">
    <property type="entry name" value="TRANSCRIPTION FACTOR DOMAIN-CONTAINING PROTEIN"/>
    <property type="match status" value="1"/>
</dbReference>
<gene>
    <name evidence="2" type="ORF">BT96DRAFT_833558</name>
</gene>
<dbReference type="Proteomes" id="UP000799118">
    <property type="component" value="Unassembled WGS sequence"/>
</dbReference>
<evidence type="ECO:0000313" key="3">
    <source>
        <dbReference type="Proteomes" id="UP000799118"/>
    </source>
</evidence>